<organism evidence="5 6">
    <name type="scientific">Halobacteriovorax marinus</name>
    <dbReference type="NCBI Taxonomy" id="97084"/>
    <lineage>
        <taxon>Bacteria</taxon>
        <taxon>Pseudomonadati</taxon>
        <taxon>Bdellovibrionota</taxon>
        <taxon>Bacteriovoracia</taxon>
        <taxon>Bacteriovoracales</taxon>
        <taxon>Halobacteriovoraceae</taxon>
        <taxon>Halobacteriovorax</taxon>
    </lineage>
</organism>
<evidence type="ECO:0000256" key="1">
    <source>
        <dbReference type="ARBA" id="ARBA00000085"/>
    </source>
</evidence>
<comment type="catalytic activity">
    <reaction evidence="1">
        <text>ATP + protein L-histidine = ADP + protein N-phospho-L-histidine.</text>
        <dbReference type="EC" id="2.7.13.3"/>
    </reaction>
</comment>
<dbReference type="SMART" id="SM00387">
    <property type="entry name" value="HATPase_c"/>
    <property type="match status" value="1"/>
</dbReference>
<evidence type="ECO:0000256" key="3">
    <source>
        <dbReference type="SAM" id="Phobius"/>
    </source>
</evidence>
<feature type="transmembrane region" description="Helical" evidence="3">
    <location>
        <begin position="146"/>
        <end position="168"/>
    </location>
</feature>
<proteinExistence type="predicted"/>
<dbReference type="InterPro" id="IPR004358">
    <property type="entry name" value="Sig_transdc_His_kin-like_C"/>
</dbReference>
<gene>
    <name evidence="5" type="ORF">A9Q84_16880</name>
</gene>
<dbReference type="Pfam" id="PF17149">
    <property type="entry name" value="CHASE5"/>
    <property type="match status" value="1"/>
</dbReference>
<keyword evidence="3" id="KW-0472">Membrane</keyword>
<dbReference type="InterPro" id="IPR036890">
    <property type="entry name" value="HATPase_C_sf"/>
</dbReference>
<feature type="domain" description="Histidine kinase" evidence="4">
    <location>
        <begin position="276"/>
        <end position="511"/>
    </location>
</feature>
<dbReference type="EC" id="2.7.13.3" evidence="2"/>
<keyword evidence="3" id="KW-0812">Transmembrane</keyword>
<evidence type="ECO:0000313" key="6">
    <source>
        <dbReference type="Proteomes" id="UP000196531"/>
    </source>
</evidence>
<feature type="transmembrane region" description="Helical" evidence="3">
    <location>
        <begin position="12"/>
        <end position="33"/>
    </location>
</feature>
<dbReference type="EMBL" id="MAAO01000008">
    <property type="protein sequence ID" value="OUR95507.1"/>
    <property type="molecule type" value="Genomic_DNA"/>
</dbReference>
<dbReference type="Gene3D" id="1.10.287.130">
    <property type="match status" value="1"/>
</dbReference>
<comment type="caution">
    <text evidence="5">The sequence shown here is derived from an EMBL/GenBank/DDBJ whole genome shotgun (WGS) entry which is preliminary data.</text>
</comment>
<sequence>MTQYKAISQKLLVKVLIASSICTAIFTLLNYYIEYTNSTKNLESRVIEVVRSTLPNVANAIYNFNTDSLNFQLNGLLQISGITKVEVFEDSIVKETYIHSSEKSQEIDSIHVFDLKLSSDESENSIGSLRVSVTYDDIYQELIDQFVIFFLSQFAKTFLVAYIFLYIFKKHVSIHLMRITSFLSGLKTETFEEDIKIFRYKDEARDELDTLVLMVNNYNTKLKEQIKSIQDLNVGLESMIAKKTFKLEKTVLQLQAAQKKIIQTEKLTSLGELVTNLAHEIQNPINLVVNSSSLINTITREIQTDHPFLLKNVEVVEYLEEVNELSSISEDSGFRISILIKNMLKSNKDKAALDLVDINKLIEFTVTKRLKELQIKYDFPLDYTFDFSKLNRVWAFSDELTRVIQSLISNSFDALEQNKINQQSVGLIQIYTTEDDEFVIINFKDNGPGIPKEIIDKVFEPFFTTKSGTRGTGLGLSLSYDLIFHLHKGEFNILKTSSEGSEIEIKISKNLKFEID</sequence>
<dbReference type="InterPro" id="IPR033414">
    <property type="entry name" value="Sensor_dom"/>
</dbReference>
<dbReference type="InterPro" id="IPR005467">
    <property type="entry name" value="His_kinase_dom"/>
</dbReference>
<evidence type="ECO:0000313" key="5">
    <source>
        <dbReference type="EMBL" id="OUR95507.1"/>
    </source>
</evidence>
<name>A0A1Y5F4L9_9BACT</name>
<dbReference type="Proteomes" id="UP000196531">
    <property type="component" value="Unassembled WGS sequence"/>
</dbReference>
<keyword evidence="3" id="KW-1133">Transmembrane helix</keyword>
<dbReference type="PANTHER" id="PTHR43065">
    <property type="entry name" value="SENSOR HISTIDINE KINASE"/>
    <property type="match status" value="1"/>
</dbReference>
<dbReference type="SUPFAM" id="SSF55874">
    <property type="entry name" value="ATPase domain of HSP90 chaperone/DNA topoisomerase II/histidine kinase"/>
    <property type="match status" value="1"/>
</dbReference>
<evidence type="ECO:0000256" key="2">
    <source>
        <dbReference type="ARBA" id="ARBA00012438"/>
    </source>
</evidence>
<accession>A0A1Y5F4L9</accession>
<dbReference type="InterPro" id="IPR003594">
    <property type="entry name" value="HATPase_dom"/>
</dbReference>
<dbReference type="Pfam" id="PF02518">
    <property type="entry name" value="HATPase_c"/>
    <property type="match status" value="1"/>
</dbReference>
<dbReference type="AlphaFoldDB" id="A0A1Y5F4L9"/>
<dbReference type="GO" id="GO:0004673">
    <property type="term" value="F:protein histidine kinase activity"/>
    <property type="evidence" value="ECO:0007669"/>
    <property type="project" value="UniProtKB-EC"/>
</dbReference>
<dbReference type="PRINTS" id="PR00344">
    <property type="entry name" value="BCTRLSENSOR"/>
</dbReference>
<dbReference type="PROSITE" id="PS50109">
    <property type="entry name" value="HIS_KIN"/>
    <property type="match status" value="1"/>
</dbReference>
<dbReference type="Gene3D" id="3.30.565.10">
    <property type="entry name" value="Histidine kinase-like ATPase, C-terminal domain"/>
    <property type="match status" value="1"/>
</dbReference>
<reference evidence="6" key="1">
    <citation type="journal article" date="2017" name="Proc. Natl. Acad. Sci. U.S.A.">
        <title>Simulation of Deepwater Horizon oil plume reveals substrate specialization within a complex community of hydrocarbon-degraders.</title>
        <authorList>
            <person name="Hu P."/>
            <person name="Dubinsky E.A."/>
            <person name="Probst A.J."/>
            <person name="Wang J."/>
            <person name="Sieber C.M.K."/>
            <person name="Tom L.M."/>
            <person name="Gardinali P."/>
            <person name="Banfield J.F."/>
            <person name="Atlas R.M."/>
            <person name="Andersen G.L."/>
        </authorList>
    </citation>
    <scope>NUCLEOTIDE SEQUENCE [LARGE SCALE GENOMIC DNA]</scope>
</reference>
<evidence type="ECO:0000259" key="4">
    <source>
        <dbReference type="PROSITE" id="PS50109"/>
    </source>
</evidence>
<protein>
    <recommendedName>
        <fullName evidence="2">histidine kinase</fullName>
        <ecNumber evidence="2">2.7.13.3</ecNumber>
    </recommendedName>
</protein>